<protein>
    <submittedName>
        <fullName evidence="2">Uncharacterized protein</fullName>
    </submittedName>
</protein>
<name>F0EYK0_9NEIS</name>
<gene>
    <name evidence="2" type="ORF">HMPREF9098_0934</name>
</gene>
<proteinExistence type="predicted"/>
<dbReference type="HOGENOM" id="CLU_2788334_0_0_4"/>
<evidence type="ECO:0000313" key="2">
    <source>
        <dbReference type="EMBL" id="EGC17608.1"/>
    </source>
</evidence>
<dbReference type="EMBL" id="AEWV01000015">
    <property type="protein sequence ID" value="EGC17608.1"/>
    <property type="molecule type" value="Genomic_DNA"/>
</dbReference>
<evidence type="ECO:0000256" key="1">
    <source>
        <dbReference type="SAM" id="MobiDB-lite"/>
    </source>
</evidence>
<accession>F0EYK0</accession>
<reference evidence="2 3" key="1">
    <citation type="submission" date="2011-01" db="EMBL/GenBank/DDBJ databases">
        <authorList>
            <person name="Muzny D."/>
            <person name="Qin X."/>
            <person name="Deng J."/>
            <person name="Jiang H."/>
            <person name="Liu Y."/>
            <person name="Qu J."/>
            <person name="Song X.-Z."/>
            <person name="Zhang L."/>
            <person name="Thornton R."/>
            <person name="Coyle M."/>
            <person name="Francisco L."/>
            <person name="Jackson L."/>
            <person name="Javaid M."/>
            <person name="Korchina V."/>
            <person name="Kovar C."/>
            <person name="Mata R."/>
            <person name="Mathew T."/>
            <person name="Ngo R."/>
            <person name="Nguyen L."/>
            <person name="Nguyen N."/>
            <person name="Okwuonu G."/>
            <person name="Ongeri F."/>
            <person name="Pham C."/>
            <person name="Simmons D."/>
            <person name="Wilczek-Boney K."/>
            <person name="Hale W."/>
            <person name="Jakkamsetti A."/>
            <person name="Pham P."/>
            <person name="Ruth R."/>
            <person name="San Lucas F."/>
            <person name="Warren J."/>
            <person name="Zhang J."/>
            <person name="Zhao Z."/>
            <person name="Zhou C."/>
            <person name="Zhu D."/>
            <person name="Lee S."/>
            <person name="Bess C."/>
            <person name="Blankenburg K."/>
            <person name="Forbes L."/>
            <person name="Fu Q."/>
            <person name="Gubbala S."/>
            <person name="Hirani K."/>
            <person name="Jayaseelan J.C."/>
            <person name="Lara F."/>
            <person name="Munidasa M."/>
            <person name="Palculict T."/>
            <person name="Patil S."/>
            <person name="Pu L.-L."/>
            <person name="Saada N."/>
            <person name="Tang L."/>
            <person name="Weissenberger G."/>
            <person name="Zhu Y."/>
            <person name="Hemphill L."/>
            <person name="Shang Y."/>
            <person name="Youmans B."/>
            <person name="Ayvaz T."/>
            <person name="Ross M."/>
            <person name="Santibanez J."/>
            <person name="Aqrawi P."/>
            <person name="Gross S."/>
            <person name="Joshi V."/>
            <person name="Fowler G."/>
            <person name="Nazareth L."/>
            <person name="Reid J."/>
            <person name="Worley K."/>
            <person name="Petrosino J."/>
            <person name="Highlander S."/>
            <person name="Gibbs R."/>
        </authorList>
    </citation>
    <scope>NUCLEOTIDE SEQUENCE [LARGE SCALE GENOMIC DNA]</scope>
    <source>
        <strain evidence="2 3">ATCC 33394</strain>
    </source>
</reference>
<sequence length="68" mass="7810">MVERNPGPENKEPWAGKRNPNHPNYDPNYVPYHMRDTNGKKGNNLCLLELECNAAIKLINVLGNIIFY</sequence>
<feature type="region of interest" description="Disordered" evidence="1">
    <location>
        <begin position="1"/>
        <end position="27"/>
    </location>
</feature>
<organism evidence="2 3">
    <name type="scientific">Kingella denitrificans ATCC 33394</name>
    <dbReference type="NCBI Taxonomy" id="888741"/>
    <lineage>
        <taxon>Bacteria</taxon>
        <taxon>Pseudomonadati</taxon>
        <taxon>Pseudomonadota</taxon>
        <taxon>Betaproteobacteria</taxon>
        <taxon>Neisseriales</taxon>
        <taxon>Neisseriaceae</taxon>
        <taxon>Kingella</taxon>
    </lineage>
</organism>
<keyword evidence="3" id="KW-1185">Reference proteome</keyword>
<evidence type="ECO:0000313" key="3">
    <source>
        <dbReference type="Proteomes" id="UP000004088"/>
    </source>
</evidence>
<dbReference type="AlphaFoldDB" id="F0EYK0"/>
<comment type="caution">
    <text evidence="2">The sequence shown here is derived from an EMBL/GenBank/DDBJ whole genome shotgun (WGS) entry which is preliminary data.</text>
</comment>
<dbReference type="Proteomes" id="UP000004088">
    <property type="component" value="Unassembled WGS sequence"/>
</dbReference>
<dbReference type="STRING" id="888741.HMPREF9098_0934"/>